<evidence type="ECO:0000313" key="2">
    <source>
        <dbReference type="Proteomes" id="UP000005205"/>
    </source>
</evidence>
<dbReference type="EMBL" id="ADTU01023745">
    <property type="status" value="NOT_ANNOTATED_CDS"/>
    <property type="molecule type" value="Genomic_DNA"/>
</dbReference>
<dbReference type="AlphaFoldDB" id="A0A158NR62"/>
<dbReference type="Gene3D" id="3.40.50.300">
    <property type="entry name" value="P-loop containing nucleotide triphosphate hydrolases"/>
    <property type="match status" value="1"/>
</dbReference>
<reference evidence="1" key="2">
    <citation type="submission" date="2016-04" db="UniProtKB">
        <authorList>
            <consortium name="EnsemblMetazoa"/>
        </authorList>
    </citation>
    <scope>IDENTIFICATION</scope>
</reference>
<reference evidence="2" key="1">
    <citation type="journal article" date="2011" name="PLoS Genet.">
        <title>The genome sequence of the leaf-cutter ant Atta cephalotes reveals insights into its obligate symbiotic lifestyle.</title>
        <authorList>
            <person name="Suen G."/>
            <person name="Teiling C."/>
            <person name="Li L."/>
            <person name="Holt C."/>
            <person name="Abouheif E."/>
            <person name="Bornberg-Bauer E."/>
            <person name="Bouffard P."/>
            <person name="Caldera E.J."/>
            <person name="Cash E."/>
            <person name="Cavanaugh A."/>
            <person name="Denas O."/>
            <person name="Elhaik E."/>
            <person name="Fave M.J."/>
            <person name="Gadau J."/>
            <person name="Gibson J.D."/>
            <person name="Graur D."/>
            <person name="Grubbs K.J."/>
            <person name="Hagen D.E."/>
            <person name="Harkins T.T."/>
            <person name="Helmkampf M."/>
            <person name="Hu H."/>
            <person name="Johnson B.R."/>
            <person name="Kim J."/>
            <person name="Marsh S.E."/>
            <person name="Moeller J.A."/>
            <person name="Munoz-Torres M.C."/>
            <person name="Murphy M.C."/>
            <person name="Naughton M.C."/>
            <person name="Nigam S."/>
            <person name="Overson R."/>
            <person name="Rajakumar R."/>
            <person name="Reese J.T."/>
            <person name="Scott J.J."/>
            <person name="Smith C.R."/>
            <person name="Tao S."/>
            <person name="Tsutsui N.D."/>
            <person name="Viljakainen L."/>
            <person name="Wissler L."/>
            <person name="Yandell M.D."/>
            <person name="Zimmer F."/>
            <person name="Taylor J."/>
            <person name="Slater S.C."/>
            <person name="Clifton S.W."/>
            <person name="Warren W.C."/>
            <person name="Elsik C.G."/>
            <person name="Smith C.D."/>
            <person name="Weinstock G.M."/>
            <person name="Gerardo N.M."/>
            <person name="Currie C.R."/>
        </authorList>
    </citation>
    <scope>NUCLEOTIDE SEQUENCE [LARGE SCALE GENOMIC DNA]</scope>
</reference>
<organism evidence="1 2">
    <name type="scientific">Atta cephalotes</name>
    <name type="common">Leafcutter ant</name>
    <dbReference type="NCBI Taxonomy" id="12957"/>
    <lineage>
        <taxon>Eukaryota</taxon>
        <taxon>Metazoa</taxon>
        <taxon>Ecdysozoa</taxon>
        <taxon>Arthropoda</taxon>
        <taxon>Hexapoda</taxon>
        <taxon>Insecta</taxon>
        <taxon>Pterygota</taxon>
        <taxon>Neoptera</taxon>
        <taxon>Endopterygota</taxon>
        <taxon>Hymenoptera</taxon>
        <taxon>Apocrita</taxon>
        <taxon>Aculeata</taxon>
        <taxon>Formicoidea</taxon>
        <taxon>Formicidae</taxon>
        <taxon>Myrmicinae</taxon>
        <taxon>Atta</taxon>
    </lineage>
</organism>
<evidence type="ECO:0000313" key="1">
    <source>
        <dbReference type="EnsemblMetazoa" id="XP_012060020.1"/>
    </source>
</evidence>
<sequence>MAEIFKNGTFRKDECLIAFMIVGSAELCQKISEGLYLSAKERKWQISIHQCESITDVKTRIDISVDFIIFPFDLRASHTLLEIEANIARIDEYYVLSGAVCIVNCNGISNVMGLIHKSKKLCHDYNIRFLSANISNMQACISLGSRILNITEGILGLNSGVPVIGTVGQ</sequence>
<dbReference type="EMBL" id="ADTU01023744">
    <property type="status" value="NOT_ANNOTATED_CDS"/>
    <property type="molecule type" value="Genomic_DNA"/>
</dbReference>
<dbReference type="Proteomes" id="UP000005205">
    <property type="component" value="Unassembled WGS sequence"/>
</dbReference>
<dbReference type="Pfam" id="PF11111">
    <property type="entry name" value="CENP-M"/>
    <property type="match status" value="1"/>
</dbReference>
<proteinExistence type="predicted"/>
<keyword evidence="2" id="KW-1185">Reference proteome</keyword>
<accession>A0A158NR62</accession>
<dbReference type="InterPro" id="IPR027417">
    <property type="entry name" value="P-loop_NTPase"/>
</dbReference>
<dbReference type="OrthoDB" id="8110633at2759"/>
<protein>
    <submittedName>
        <fullName evidence="1">Uncharacterized protein</fullName>
    </submittedName>
</protein>
<dbReference type="eggNOG" id="ENOG502RWG6">
    <property type="taxonomic scope" value="Eukaryota"/>
</dbReference>
<dbReference type="InterPro" id="IPR020987">
    <property type="entry name" value="Centromere_Cenp-M"/>
</dbReference>
<name>A0A158NR62_ATTCE</name>
<dbReference type="KEGG" id="acep:105623229"/>
<gene>
    <name evidence="1" type="primary">105623229</name>
</gene>
<dbReference type="InParanoid" id="A0A158NR62"/>
<dbReference type="EnsemblMetazoa" id="XM_012204630.1">
    <property type="protein sequence ID" value="XP_012060020.1"/>
    <property type="gene ID" value="LOC105623229"/>
</dbReference>